<reference evidence="2 3" key="1">
    <citation type="submission" date="2023-07" db="EMBL/GenBank/DDBJ databases">
        <title>Genomic Encyclopedia of Type Strains, Phase IV (KMG-IV): sequencing the most valuable type-strain genomes for metagenomic binning, comparative biology and taxonomic classification.</title>
        <authorList>
            <person name="Goeker M."/>
        </authorList>
    </citation>
    <scope>NUCLEOTIDE SEQUENCE [LARGE SCALE GENOMIC DNA]</scope>
    <source>
        <strain evidence="2 3">DSM 19922</strain>
    </source>
</reference>
<feature type="compositionally biased region" description="Gly residues" evidence="1">
    <location>
        <begin position="196"/>
        <end position="205"/>
    </location>
</feature>
<evidence type="ECO:0008006" key="4">
    <source>
        <dbReference type="Google" id="ProtNLM"/>
    </source>
</evidence>
<keyword evidence="3" id="KW-1185">Reference proteome</keyword>
<feature type="region of interest" description="Disordered" evidence="1">
    <location>
        <begin position="1"/>
        <end position="80"/>
    </location>
</feature>
<sequence>MTDREEDGRGGEGFVGRWSRLKRRAQVEPPAESPVTTATQRAPRDPPPADPVDAAPPAEISAVSATGDEQQDLSDLPSLDSLDAASDYTGFLRKEVPAELRRQALRKAWASDPAIAGFRGFAEYDWDFNAPGYGALLPTDDIARLVDRIFPTPETEPEEPDTAAVAAAERERPPQDDVAEAAAEPPPQPSPAADGNGSGPAGCGGPLSQDREA</sequence>
<dbReference type="Proteomes" id="UP001244552">
    <property type="component" value="Unassembled WGS sequence"/>
</dbReference>
<evidence type="ECO:0000313" key="2">
    <source>
        <dbReference type="EMBL" id="MDQ0531565.1"/>
    </source>
</evidence>
<proteinExistence type="predicted"/>
<protein>
    <recommendedName>
        <fullName evidence="4">DUF3306 domain-containing protein</fullName>
    </recommendedName>
</protein>
<feature type="region of interest" description="Disordered" evidence="1">
    <location>
        <begin position="149"/>
        <end position="213"/>
    </location>
</feature>
<dbReference type="RefSeq" id="WP_209977652.1">
    <property type="nucleotide sequence ID" value="NZ_JAGINO010000001.1"/>
</dbReference>
<dbReference type="InterPro" id="IPR021735">
    <property type="entry name" value="DUF3306"/>
</dbReference>
<organism evidence="2 3">
    <name type="scientific">Azospirillum picis</name>
    <dbReference type="NCBI Taxonomy" id="488438"/>
    <lineage>
        <taxon>Bacteria</taxon>
        <taxon>Pseudomonadati</taxon>
        <taxon>Pseudomonadota</taxon>
        <taxon>Alphaproteobacteria</taxon>
        <taxon>Rhodospirillales</taxon>
        <taxon>Azospirillaceae</taxon>
        <taxon>Azospirillum</taxon>
    </lineage>
</organism>
<accession>A0ABU0MDQ0</accession>
<dbReference type="Pfam" id="PF11748">
    <property type="entry name" value="DUF3306"/>
    <property type="match status" value="1"/>
</dbReference>
<feature type="compositionally biased region" description="Basic and acidic residues" evidence="1">
    <location>
        <begin position="1"/>
        <end position="10"/>
    </location>
</feature>
<evidence type="ECO:0000313" key="3">
    <source>
        <dbReference type="Proteomes" id="UP001244552"/>
    </source>
</evidence>
<name>A0ABU0MDQ0_9PROT</name>
<gene>
    <name evidence="2" type="ORF">QO018_000397</name>
</gene>
<comment type="caution">
    <text evidence="2">The sequence shown here is derived from an EMBL/GenBank/DDBJ whole genome shotgun (WGS) entry which is preliminary data.</text>
</comment>
<evidence type="ECO:0000256" key="1">
    <source>
        <dbReference type="SAM" id="MobiDB-lite"/>
    </source>
</evidence>
<dbReference type="EMBL" id="JAUSVU010000001">
    <property type="protein sequence ID" value="MDQ0531565.1"/>
    <property type="molecule type" value="Genomic_DNA"/>
</dbReference>